<dbReference type="EMBL" id="JBJKBG010000002">
    <property type="protein sequence ID" value="KAL3750636.1"/>
    <property type="molecule type" value="Genomic_DNA"/>
</dbReference>
<feature type="compositionally biased region" description="Basic and acidic residues" evidence="4">
    <location>
        <begin position="251"/>
        <end position="264"/>
    </location>
</feature>
<dbReference type="InterPro" id="IPR005202">
    <property type="entry name" value="TF_GRAS"/>
</dbReference>
<feature type="compositionally biased region" description="Basic and acidic residues" evidence="4">
    <location>
        <begin position="217"/>
        <end position="239"/>
    </location>
</feature>
<proteinExistence type="inferred from homology"/>
<feature type="region of interest" description="SAW" evidence="3">
    <location>
        <begin position="625"/>
        <end position="700"/>
    </location>
</feature>
<evidence type="ECO:0000313" key="5">
    <source>
        <dbReference type="EMBL" id="KAL3750636.1"/>
    </source>
</evidence>
<keyword evidence="2" id="KW-0804">Transcription</keyword>
<protein>
    <recommendedName>
        <fullName evidence="7">Scarecrow-like protein 14</fullName>
    </recommendedName>
</protein>
<evidence type="ECO:0000256" key="1">
    <source>
        <dbReference type="ARBA" id="ARBA00023015"/>
    </source>
</evidence>
<evidence type="ECO:0000313" key="6">
    <source>
        <dbReference type="Proteomes" id="UP001634007"/>
    </source>
</evidence>
<dbReference type="PROSITE" id="PS50985">
    <property type="entry name" value="GRAS"/>
    <property type="match status" value="1"/>
</dbReference>
<dbReference type="PANTHER" id="PTHR31636">
    <property type="entry name" value="OSJNBA0084A10.13 PROTEIN-RELATED"/>
    <property type="match status" value="1"/>
</dbReference>
<dbReference type="Proteomes" id="UP001634007">
    <property type="component" value="Unassembled WGS sequence"/>
</dbReference>
<feature type="region of interest" description="Disordered" evidence="4">
    <location>
        <begin position="1"/>
        <end position="35"/>
    </location>
</feature>
<evidence type="ECO:0000256" key="4">
    <source>
        <dbReference type="SAM" id="MobiDB-lite"/>
    </source>
</evidence>
<feature type="region of interest" description="VHIID" evidence="3">
    <location>
        <begin position="417"/>
        <end position="482"/>
    </location>
</feature>
<accession>A0ABD3LLD0</accession>
<name>A0ABD3LLD0_EUCGL</name>
<comment type="similarity">
    <text evidence="3">Belongs to the GRAS family.</text>
</comment>
<evidence type="ECO:0008006" key="7">
    <source>
        <dbReference type="Google" id="ProtNLM"/>
    </source>
</evidence>
<organism evidence="5 6">
    <name type="scientific">Eucalyptus globulus</name>
    <name type="common">Tasmanian blue gum</name>
    <dbReference type="NCBI Taxonomy" id="34317"/>
    <lineage>
        <taxon>Eukaryota</taxon>
        <taxon>Viridiplantae</taxon>
        <taxon>Streptophyta</taxon>
        <taxon>Embryophyta</taxon>
        <taxon>Tracheophyta</taxon>
        <taxon>Spermatophyta</taxon>
        <taxon>Magnoliopsida</taxon>
        <taxon>eudicotyledons</taxon>
        <taxon>Gunneridae</taxon>
        <taxon>Pentapetalae</taxon>
        <taxon>rosids</taxon>
        <taxon>malvids</taxon>
        <taxon>Myrtales</taxon>
        <taxon>Myrtaceae</taxon>
        <taxon>Myrtoideae</taxon>
        <taxon>Eucalypteae</taxon>
        <taxon>Eucalyptus</taxon>
    </lineage>
</organism>
<comment type="caution">
    <text evidence="3">Lacks conserved residue(s) required for the propagation of feature annotation.</text>
</comment>
<feature type="region of interest" description="Leucine repeat II (LRII)" evidence="3">
    <location>
        <begin position="498"/>
        <end position="530"/>
    </location>
</feature>
<reference evidence="5 6" key="1">
    <citation type="submission" date="2024-11" db="EMBL/GenBank/DDBJ databases">
        <title>Chromosome-level genome assembly of Eucalyptus globulus Labill. provides insights into its genome evolution.</title>
        <authorList>
            <person name="Li X."/>
        </authorList>
    </citation>
    <scope>NUCLEOTIDE SEQUENCE [LARGE SCALE GENOMIC DNA]</scope>
    <source>
        <strain evidence="5">CL2024</strain>
        <tissue evidence="5">Fresh tender leaves</tissue>
    </source>
</reference>
<gene>
    <name evidence="5" type="ORF">ACJRO7_011602</name>
</gene>
<dbReference type="Pfam" id="PF03514">
    <property type="entry name" value="GRAS"/>
    <property type="match status" value="1"/>
</dbReference>
<feature type="region of interest" description="Disordered" evidence="4">
    <location>
        <begin position="96"/>
        <end position="116"/>
    </location>
</feature>
<evidence type="ECO:0000256" key="2">
    <source>
        <dbReference type="ARBA" id="ARBA00023163"/>
    </source>
</evidence>
<feature type="short sequence motif" description="VHIID" evidence="3">
    <location>
        <begin position="448"/>
        <end position="452"/>
    </location>
</feature>
<dbReference type="AlphaFoldDB" id="A0ABD3LLD0"/>
<feature type="compositionally biased region" description="Polar residues" evidence="4">
    <location>
        <begin position="98"/>
        <end position="116"/>
    </location>
</feature>
<feature type="compositionally biased region" description="Low complexity" evidence="4">
    <location>
        <begin position="19"/>
        <end position="35"/>
    </location>
</feature>
<feature type="region of interest" description="Disordered" evidence="4">
    <location>
        <begin position="207"/>
        <end position="264"/>
    </location>
</feature>
<comment type="caution">
    <text evidence="5">The sequence shown here is derived from an EMBL/GenBank/DDBJ whole genome shotgun (WGS) entry which is preliminary data.</text>
</comment>
<feature type="region of interest" description="Disordered" evidence="4">
    <location>
        <begin position="293"/>
        <end position="331"/>
    </location>
</feature>
<evidence type="ECO:0000256" key="3">
    <source>
        <dbReference type="PROSITE-ProRule" id="PRU01191"/>
    </source>
</evidence>
<keyword evidence="1" id="KW-0805">Transcription regulation</keyword>
<keyword evidence="6" id="KW-1185">Reference proteome</keyword>
<sequence>MSLDGGSFGPSMCLSKGQSPEGDSLPPSGDSDSLDPVLKYITQMLMEENMEEQLCVFADQVALQNTEKSLYDALVQQNLEQSDRSPTQVDLSQYIEGPTSNLSGRSSAPRSHDTTNVTLSSNELADADILHTIGEYSHAVLKNPDQDFQSNVDSNSQFLANSSSSITNYDDGSEESLPGLFFKSIFSHGESMIQFKRGIEEASKFLPTDNQLAINPEDSKPSSEEKKGTTRTHVNKEINMKSSSNGFKGLKNHERDENAFEEGRANKQTALYTEESELSDLFDKVLLGTKNGAGMSSGNEAAETGVRKDIQPQRNKHGSNSGRGCGKKQGSKNTVDLRTLLILCAQAISISDFRTANELLKQIRENSSPFGDASQRLAHYFANGLEARLMGNNVRGEVFYSTVVARRTSAADILKSYHLHISTCPFNQFSMFFANYMILKFAEKATTLHIIDFGIAFGFQWPNLIQKLSSRPGGPCKLRITGIELPQAGLRPAERIEETGRRLKKYCERFDVPFKFNFIASRNWEFIKLADLKIQSNETVAVNCLDRFKNLDDTVEDSNPHDAVLYLIRKIKPDILFMPYTRFREALFEFSAVYDLLDATIDHDNKERLVIEREFHGREIMNVIACEGLRRIEKPETYKQWQVRHMRAGFKALPLDQDFMKLFRGKMKAWYHKDFVLDEDGNWMLQCWRGRISFGSSCWVPT</sequence>